<dbReference type="Pfam" id="PF00702">
    <property type="entry name" value="Hydrolase"/>
    <property type="match status" value="1"/>
</dbReference>
<keyword evidence="5 12" id="KW-0479">Metal-binding</keyword>
<dbReference type="NCBIfam" id="TIGR01494">
    <property type="entry name" value="ATPase_P-type"/>
    <property type="match status" value="1"/>
</dbReference>
<keyword evidence="3 12" id="KW-1003">Cell membrane</keyword>
<evidence type="ECO:0000313" key="14">
    <source>
        <dbReference type="EMBL" id="ORA19996.1"/>
    </source>
</evidence>
<comment type="subcellular location">
    <subcellularLocation>
        <location evidence="1">Cell membrane</location>
        <topology evidence="1">Multi-pass membrane protein</topology>
    </subcellularLocation>
</comment>
<dbReference type="PRINTS" id="PR00119">
    <property type="entry name" value="CATATPASE"/>
</dbReference>
<keyword evidence="6 12" id="KW-0547">Nucleotide-binding</keyword>
<dbReference type="GO" id="GO:0005886">
    <property type="term" value="C:plasma membrane"/>
    <property type="evidence" value="ECO:0007669"/>
    <property type="project" value="UniProtKB-SubCell"/>
</dbReference>
<dbReference type="CDD" id="cd07551">
    <property type="entry name" value="P-type_ATPase_HM_ZosA_PfeT-like"/>
    <property type="match status" value="1"/>
</dbReference>
<dbReference type="SUPFAM" id="SSF81665">
    <property type="entry name" value="Calcium ATPase, transmembrane domain M"/>
    <property type="match status" value="1"/>
</dbReference>
<feature type="domain" description="P-type ATPase A" evidence="13">
    <location>
        <begin position="145"/>
        <end position="245"/>
    </location>
</feature>
<evidence type="ECO:0000256" key="5">
    <source>
        <dbReference type="ARBA" id="ARBA00022723"/>
    </source>
</evidence>
<evidence type="ECO:0000256" key="4">
    <source>
        <dbReference type="ARBA" id="ARBA00022692"/>
    </source>
</evidence>
<dbReference type="PROSITE" id="PS00154">
    <property type="entry name" value="ATPASE_E1_E2"/>
    <property type="match status" value="1"/>
</dbReference>
<dbReference type="SFLD" id="SFLDF00027">
    <property type="entry name" value="p-type_atpase"/>
    <property type="match status" value="1"/>
</dbReference>
<sequence>MTLTALEVTAQEASFDRVPSAIARPLSWRAALWSVMSVRWAAAALALFLAGLAAQCNGAPQTVWWTLYLSCYLAGGWGSAWAGAQALRNKALDVDLLMIVAAIGAVAIGQIFDGALLIVIFATSGALDDVATKHTADSVKGLLDLAPDQAVLIEYDGTERVIGAGELTIGDHVVVRPGERIPADGLVLSGDSEVDQRSITGESMPVAKETGDEVFAGTLNGSGVLQLVVARDPSQTVVARMVELVAEASATKAKTQLFIEKIEQRYSLGMVTVTLALIVIPLMMGGHPQQVLLRAMTFMIVASPCAVVLATMPPLLSAIANAGRHGVLVKSAVVVEHLADTSIVALDKTGTLTCGVPRLTTLQPLDPDTVDSHRLLQLAAAAEQSSEHPLGRAIVEEARCRGIAILPAEDFRALPGRGVRATVGCEFVEVCSPHSYRGSPPPELAQIEEAGATAAIVLVDGIAVGVLGLTDQVRPDAARSVASLTALTSAPPVLLTGDNGRAARRVALHAGITDVRAALLPEQKVEAVRALEAGGHRVLVVGDGVNDAPAMAAARTSIAMGAGADLTLQTADGVTVRDELHTIPTIIGLARHARRVVTANLAIAATFISVLVLWDLFGQLPLPLGVAGHEGSTVLVALNGMRLLTNRSWRAAASPSCPSR</sequence>
<feature type="transmembrane region" description="Helical" evidence="12">
    <location>
        <begin position="596"/>
        <end position="614"/>
    </location>
</feature>
<dbReference type="SFLD" id="SFLDS00003">
    <property type="entry name" value="Haloacid_Dehalogenase"/>
    <property type="match status" value="1"/>
</dbReference>
<evidence type="ECO:0000256" key="11">
    <source>
        <dbReference type="ARBA" id="ARBA00023136"/>
    </source>
</evidence>
<dbReference type="Gene3D" id="3.40.1110.10">
    <property type="entry name" value="Calcium-transporting ATPase, cytoplasmic domain N"/>
    <property type="match status" value="1"/>
</dbReference>
<keyword evidence="11 12" id="KW-0472">Membrane</keyword>
<dbReference type="Proteomes" id="UP000192284">
    <property type="component" value="Unassembled WGS sequence"/>
</dbReference>
<evidence type="ECO:0000256" key="9">
    <source>
        <dbReference type="ARBA" id="ARBA00022967"/>
    </source>
</evidence>
<feature type="transmembrane region" description="Helical" evidence="12">
    <location>
        <begin position="96"/>
        <end position="123"/>
    </location>
</feature>
<dbReference type="Pfam" id="PF00122">
    <property type="entry name" value="E1-E2_ATPase"/>
    <property type="match status" value="1"/>
</dbReference>
<keyword evidence="8" id="KW-0460">Magnesium</keyword>
<dbReference type="SUPFAM" id="SSF81653">
    <property type="entry name" value="Calcium ATPase, transduction domain A"/>
    <property type="match status" value="1"/>
</dbReference>
<dbReference type="OrthoDB" id="7059309at2"/>
<comment type="caution">
    <text evidence="14">The sequence shown here is derived from an EMBL/GenBank/DDBJ whole genome shotgun (WGS) entry which is preliminary data.</text>
</comment>
<evidence type="ECO:0000256" key="1">
    <source>
        <dbReference type="ARBA" id="ARBA00004651"/>
    </source>
</evidence>
<dbReference type="NCBIfam" id="TIGR01525">
    <property type="entry name" value="ATPase-IB_hvy"/>
    <property type="match status" value="1"/>
</dbReference>
<dbReference type="GO" id="GO:0005524">
    <property type="term" value="F:ATP binding"/>
    <property type="evidence" value="ECO:0007669"/>
    <property type="project" value="UniProtKB-UniRule"/>
</dbReference>
<dbReference type="InterPro" id="IPR023299">
    <property type="entry name" value="ATPase_P-typ_cyto_dom_N"/>
</dbReference>
<dbReference type="InterPro" id="IPR001757">
    <property type="entry name" value="P_typ_ATPase"/>
</dbReference>
<reference evidence="14 15" key="1">
    <citation type="submission" date="2017-02" db="EMBL/GenBank/DDBJ databases">
        <title>The new phylogeny of genus Mycobacterium.</title>
        <authorList>
            <person name="Tortoli E."/>
            <person name="Trovato A."/>
            <person name="Cirillo D.M."/>
        </authorList>
    </citation>
    <scope>NUCLEOTIDE SEQUENCE [LARGE SCALE GENOMIC DNA]</scope>
    <source>
        <strain evidence="14 15">DSM 45057</strain>
    </source>
</reference>
<dbReference type="FunFam" id="2.70.150.10:FF:000002">
    <property type="entry name" value="Copper-transporting ATPase 1, putative"/>
    <property type="match status" value="1"/>
</dbReference>
<dbReference type="InterPro" id="IPR036412">
    <property type="entry name" value="HAD-like_sf"/>
</dbReference>
<evidence type="ECO:0000256" key="10">
    <source>
        <dbReference type="ARBA" id="ARBA00022989"/>
    </source>
</evidence>
<dbReference type="GO" id="GO:0046872">
    <property type="term" value="F:metal ion binding"/>
    <property type="evidence" value="ECO:0007669"/>
    <property type="project" value="UniProtKB-KW"/>
</dbReference>
<accession>A0A1W9ZR36</accession>
<evidence type="ECO:0000256" key="6">
    <source>
        <dbReference type="ARBA" id="ARBA00022741"/>
    </source>
</evidence>
<feature type="transmembrane region" description="Helical" evidence="12">
    <location>
        <begin position="30"/>
        <end position="53"/>
    </location>
</feature>
<evidence type="ECO:0000313" key="15">
    <source>
        <dbReference type="Proteomes" id="UP000192284"/>
    </source>
</evidence>
<feature type="transmembrane region" description="Helical" evidence="12">
    <location>
        <begin position="65"/>
        <end position="84"/>
    </location>
</feature>
<organism evidence="14 15">
    <name type="scientific">Mycobacterium angelicum</name>
    <dbReference type="NCBI Taxonomy" id="470074"/>
    <lineage>
        <taxon>Bacteria</taxon>
        <taxon>Bacillati</taxon>
        <taxon>Actinomycetota</taxon>
        <taxon>Actinomycetes</taxon>
        <taxon>Mycobacteriales</taxon>
        <taxon>Mycobacteriaceae</taxon>
        <taxon>Mycobacterium</taxon>
    </lineage>
</organism>
<dbReference type="InterPro" id="IPR008250">
    <property type="entry name" value="ATPase_P-typ_transduc_dom_A_sf"/>
</dbReference>
<dbReference type="InterPro" id="IPR044492">
    <property type="entry name" value="P_typ_ATPase_HD_dom"/>
</dbReference>
<gene>
    <name evidence="14" type="ORF">BST12_16080</name>
</gene>
<dbReference type="PANTHER" id="PTHR43079:SF1">
    <property type="entry name" value="CADMIUM_ZINC-TRANSPORTING ATPASE HMA1, CHLOROPLASTIC-RELATED"/>
    <property type="match status" value="1"/>
</dbReference>
<dbReference type="InterPro" id="IPR023214">
    <property type="entry name" value="HAD_sf"/>
</dbReference>
<dbReference type="GO" id="GO:0016887">
    <property type="term" value="F:ATP hydrolysis activity"/>
    <property type="evidence" value="ECO:0007669"/>
    <property type="project" value="InterPro"/>
</dbReference>
<dbReference type="AlphaFoldDB" id="A0A1W9ZR36"/>
<evidence type="ECO:0000256" key="3">
    <source>
        <dbReference type="ARBA" id="ARBA00022475"/>
    </source>
</evidence>
<keyword evidence="7 12" id="KW-0067">ATP-binding</keyword>
<keyword evidence="4 12" id="KW-0812">Transmembrane</keyword>
<keyword evidence="10 12" id="KW-1133">Transmembrane helix</keyword>
<comment type="similarity">
    <text evidence="2 12">Belongs to the cation transport ATPase (P-type) (TC 3.A.3) family. Type IB subfamily.</text>
</comment>
<evidence type="ECO:0000256" key="12">
    <source>
        <dbReference type="RuleBase" id="RU362081"/>
    </source>
</evidence>
<keyword evidence="15" id="KW-1185">Reference proteome</keyword>
<dbReference type="EMBL" id="MVHE01000025">
    <property type="protein sequence ID" value="ORA19996.1"/>
    <property type="molecule type" value="Genomic_DNA"/>
</dbReference>
<evidence type="ECO:0000256" key="2">
    <source>
        <dbReference type="ARBA" id="ARBA00006024"/>
    </source>
</evidence>
<dbReference type="SUPFAM" id="SSF56784">
    <property type="entry name" value="HAD-like"/>
    <property type="match status" value="1"/>
</dbReference>
<evidence type="ECO:0000259" key="13">
    <source>
        <dbReference type="Pfam" id="PF00122"/>
    </source>
</evidence>
<dbReference type="Gene3D" id="2.70.150.10">
    <property type="entry name" value="Calcium-transporting ATPase, cytoplasmic transduction domain A"/>
    <property type="match status" value="1"/>
</dbReference>
<dbReference type="InterPro" id="IPR018303">
    <property type="entry name" value="ATPase_P-typ_P_site"/>
</dbReference>
<dbReference type="PROSITE" id="PS01229">
    <property type="entry name" value="COF_2"/>
    <property type="match status" value="1"/>
</dbReference>
<evidence type="ECO:0000256" key="8">
    <source>
        <dbReference type="ARBA" id="ARBA00022842"/>
    </source>
</evidence>
<dbReference type="InterPro" id="IPR059000">
    <property type="entry name" value="ATPase_P-type_domA"/>
</dbReference>
<keyword evidence="9" id="KW-1278">Translocase</keyword>
<dbReference type="InterPro" id="IPR027256">
    <property type="entry name" value="P-typ_ATPase_IB"/>
</dbReference>
<proteinExistence type="inferred from homology"/>
<dbReference type="SFLD" id="SFLDG00002">
    <property type="entry name" value="C1.7:_P-type_atpase_like"/>
    <property type="match status" value="1"/>
</dbReference>
<dbReference type="GO" id="GO:0019829">
    <property type="term" value="F:ATPase-coupled monoatomic cation transmembrane transporter activity"/>
    <property type="evidence" value="ECO:0007669"/>
    <property type="project" value="InterPro"/>
</dbReference>
<dbReference type="PANTHER" id="PTHR43079">
    <property type="entry name" value="PROBABLE CADMIUM/ZINC-TRANSPORTING ATPASE HMA1"/>
    <property type="match status" value="1"/>
</dbReference>
<evidence type="ECO:0000256" key="7">
    <source>
        <dbReference type="ARBA" id="ARBA00022840"/>
    </source>
</evidence>
<feature type="transmembrane region" description="Helical" evidence="12">
    <location>
        <begin position="266"/>
        <end position="285"/>
    </location>
</feature>
<feature type="transmembrane region" description="Helical" evidence="12">
    <location>
        <begin position="291"/>
        <end position="316"/>
    </location>
</feature>
<dbReference type="InterPro" id="IPR023298">
    <property type="entry name" value="ATPase_P-typ_TM_dom_sf"/>
</dbReference>
<dbReference type="InterPro" id="IPR051949">
    <property type="entry name" value="Cation_Transport_ATPase"/>
</dbReference>
<protein>
    <submittedName>
        <fullName evidence="14">Metal-transporting ATPase</fullName>
    </submittedName>
</protein>
<dbReference type="RefSeq" id="WP_083114105.1">
    <property type="nucleotide sequence ID" value="NZ_JACKTS010000031.1"/>
</dbReference>
<name>A0A1W9ZR36_MYCAN</name>
<dbReference type="Gene3D" id="3.40.50.1000">
    <property type="entry name" value="HAD superfamily/HAD-like"/>
    <property type="match status" value="1"/>
</dbReference>